<keyword evidence="4" id="KW-1185">Reference proteome</keyword>
<gene>
    <name evidence="3" type="ORF">ACA1_063210</name>
</gene>
<evidence type="ECO:0000256" key="1">
    <source>
        <dbReference type="SAM" id="MobiDB-lite"/>
    </source>
</evidence>
<accession>L8GX80</accession>
<dbReference type="SUPFAM" id="SSF47923">
    <property type="entry name" value="Ypt/Rab-GAP domain of gyp1p"/>
    <property type="match status" value="2"/>
</dbReference>
<dbReference type="Gene3D" id="2.30.29.30">
    <property type="entry name" value="Pleckstrin-homology domain (PH domain)/Phosphotyrosine-binding domain (PTB)"/>
    <property type="match status" value="1"/>
</dbReference>
<dbReference type="KEGG" id="acan:ACA1_063210"/>
<feature type="compositionally biased region" description="Low complexity" evidence="1">
    <location>
        <begin position="828"/>
        <end position="837"/>
    </location>
</feature>
<dbReference type="Proteomes" id="UP000011083">
    <property type="component" value="Unassembled WGS sequence"/>
</dbReference>
<name>L8GX80_ACACF</name>
<feature type="compositionally biased region" description="Low complexity" evidence="1">
    <location>
        <begin position="960"/>
        <end position="975"/>
    </location>
</feature>
<dbReference type="Pfam" id="PF00566">
    <property type="entry name" value="RabGAP-TBC"/>
    <property type="match status" value="1"/>
</dbReference>
<evidence type="ECO:0000259" key="2">
    <source>
        <dbReference type="PROSITE" id="PS50086"/>
    </source>
</evidence>
<dbReference type="SMART" id="SM00164">
    <property type="entry name" value="TBC"/>
    <property type="match status" value="1"/>
</dbReference>
<dbReference type="GeneID" id="14917900"/>
<dbReference type="SMART" id="SM00568">
    <property type="entry name" value="GRAM"/>
    <property type="match status" value="1"/>
</dbReference>
<dbReference type="InterPro" id="IPR004182">
    <property type="entry name" value="GRAM"/>
</dbReference>
<dbReference type="PROSITE" id="PS50086">
    <property type="entry name" value="TBC_RABGAP"/>
    <property type="match status" value="1"/>
</dbReference>
<dbReference type="GO" id="GO:0031267">
    <property type="term" value="F:small GTPase binding"/>
    <property type="evidence" value="ECO:0007669"/>
    <property type="project" value="TreeGrafter"/>
</dbReference>
<reference evidence="3 4" key="1">
    <citation type="journal article" date="2013" name="Genome Biol.">
        <title>Genome of Acanthamoeba castellanii highlights extensive lateral gene transfer and early evolution of tyrosine kinase signaling.</title>
        <authorList>
            <person name="Clarke M."/>
            <person name="Lohan A.J."/>
            <person name="Liu B."/>
            <person name="Lagkouvardos I."/>
            <person name="Roy S."/>
            <person name="Zafar N."/>
            <person name="Bertelli C."/>
            <person name="Schilde C."/>
            <person name="Kianianmomeni A."/>
            <person name="Burglin T.R."/>
            <person name="Frech C."/>
            <person name="Turcotte B."/>
            <person name="Kopec K.O."/>
            <person name="Synnott J.M."/>
            <person name="Choo C."/>
            <person name="Paponov I."/>
            <person name="Finkler A."/>
            <person name="Soon Heng Tan C."/>
            <person name="Hutchins A.P."/>
            <person name="Weinmeier T."/>
            <person name="Rattei T."/>
            <person name="Chu J.S."/>
            <person name="Gimenez G."/>
            <person name="Irimia M."/>
            <person name="Rigden D.J."/>
            <person name="Fitzpatrick D.A."/>
            <person name="Lorenzo-Morales J."/>
            <person name="Bateman A."/>
            <person name="Chiu C.H."/>
            <person name="Tang P."/>
            <person name="Hegemann P."/>
            <person name="Fromm H."/>
            <person name="Raoult D."/>
            <person name="Greub G."/>
            <person name="Miranda-Saavedra D."/>
            <person name="Chen N."/>
            <person name="Nash P."/>
            <person name="Ginger M.L."/>
            <person name="Horn M."/>
            <person name="Schaap P."/>
            <person name="Caler L."/>
            <person name="Loftus B."/>
        </authorList>
    </citation>
    <scope>NUCLEOTIDE SEQUENCE [LARGE SCALE GENOMIC DNA]</scope>
    <source>
        <strain evidence="3 4">Neff</strain>
    </source>
</reference>
<organism evidence="3 4">
    <name type="scientific">Acanthamoeba castellanii (strain ATCC 30010 / Neff)</name>
    <dbReference type="NCBI Taxonomy" id="1257118"/>
    <lineage>
        <taxon>Eukaryota</taxon>
        <taxon>Amoebozoa</taxon>
        <taxon>Discosea</taxon>
        <taxon>Longamoebia</taxon>
        <taxon>Centramoebida</taxon>
        <taxon>Acanthamoebidae</taxon>
        <taxon>Acanthamoeba</taxon>
    </lineage>
</organism>
<feature type="region of interest" description="Disordered" evidence="1">
    <location>
        <begin position="321"/>
        <end position="347"/>
    </location>
</feature>
<proteinExistence type="predicted"/>
<dbReference type="OrthoDB" id="17687at2759"/>
<dbReference type="FunFam" id="1.10.8.270:FF:000002">
    <property type="entry name" value="TBC1 domain family member 9B"/>
    <property type="match status" value="1"/>
</dbReference>
<dbReference type="EMBL" id="KB007974">
    <property type="protein sequence ID" value="ELR17557.1"/>
    <property type="molecule type" value="Genomic_DNA"/>
</dbReference>
<feature type="compositionally biased region" description="Acidic residues" evidence="1">
    <location>
        <begin position="1286"/>
        <end position="1304"/>
    </location>
</feature>
<dbReference type="InterPro" id="IPR050302">
    <property type="entry name" value="Rab_GAP_TBC_domain"/>
</dbReference>
<evidence type="ECO:0000313" key="3">
    <source>
        <dbReference type="EMBL" id="ELR17557.1"/>
    </source>
</evidence>
<dbReference type="PANTHER" id="PTHR47219">
    <property type="entry name" value="RAB GTPASE-ACTIVATING PROTEIN 1-LIKE"/>
    <property type="match status" value="1"/>
</dbReference>
<dbReference type="InterPro" id="IPR011993">
    <property type="entry name" value="PH-like_dom_sf"/>
</dbReference>
<dbReference type="PANTHER" id="PTHR47219:SF20">
    <property type="entry name" value="TBC1 DOMAIN FAMILY MEMBER 2B"/>
    <property type="match status" value="1"/>
</dbReference>
<feature type="compositionally biased region" description="Polar residues" evidence="1">
    <location>
        <begin position="992"/>
        <end position="1001"/>
    </location>
</feature>
<feature type="domain" description="Rab-GAP TBC" evidence="2">
    <location>
        <begin position="497"/>
        <end position="685"/>
    </location>
</feature>
<feature type="region of interest" description="Disordered" evidence="1">
    <location>
        <begin position="1100"/>
        <end position="1217"/>
    </location>
</feature>
<feature type="compositionally biased region" description="Acidic residues" evidence="1">
    <location>
        <begin position="1186"/>
        <end position="1214"/>
    </location>
</feature>
<protein>
    <submittedName>
        <fullName evidence="3">TBC domain containing protein</fullName>
    </submittedName>
</protein>
<feature type="compositionally biased region" description="Low complexity" evidence="1">
    <location>
        <begin position="336"/>
        <end position="347"/>
    </location>
</feature>
<feature type="region of interest" description="Disordered" evidence="1">
    <location>
        <begin position="946"/>
        <end position="1002"/>
    </location>
</feature>
<feature type="region of interest" description="Disordered" evidence="1">
    <location>
        <begin position="788"/>
        <end position="837"/>
    </location>
</feature>
<feature type="compositionally biased region" description="Low complexity" evidence="1">
    <location>
        <begin position="1118"/>
        <end position="1133"/>
    </location>
</feature>
<sequence length="1304" mass="146028">MWVLLPVQSMLLWTTLEENEFFALQEHKAAHTVLQGVMNSFRTTLGGEKNPYLYRIILKSRDNHYDGDGGIHQQHPSELAVGDEEEDQLRPLAAAVVAVGDKEDEVRQHWKYLEEQITQQLGLFDQALRAEERELRRFLHTKLAGLALKQREQQRKEKDDLILLANGIRPNPEGLSRDKHFRNLHRATKVLQASKQAPWHQYFAELARHEELTLCCRCILLRRSERKGRLFVSGRHVCFYGRGTKLIIPWVEVSSLARTAAENGSAIYLATSGGEFIFTLRDRDQTLMMMKEIWHMTLDNMARKVTADFDIDGPSYTNASVSRSALPSPSIPVGPSPRFSGPVSPRFSSPPSPLITVAMTLTSQTRSLTKEMLQTKIERDLHRKLFRLSTDENLINRMVALPPRVVEKLMAQVWGYRVFTVVINFRDVQDVKLVDGRLILIQTLKNKSTLNNWEQFRPDYRERMKKQKETWDQYINKNGWGGEMIQTSHLTELVAGGIPDEYRGMLWQRFLGSIYCFNCKRGEYQNILKIFHGKQSLAISEIARDVHRSFPDHPYFQTKAGRDALQRVLTAYSWRNQIIGYCQSMNIICALLLLYMGEEEAFWMLRMLCEEYLPQYWTPDMIGSITDQHVFEDLVEEHLPEIDAHLSSIDLPLALVSFPWFVCLFIGYVPMEVGLRILDHFFYEGYETTFLFKVALAVLKLQQDELLDQVDGFHVCNVLKRPSVDCEVLLSTARNDFGGITREKVEELRDHHRSQILKEMEENKAKENSAAYSAPALVRGSTAPMLPRSQLRSADSSPVPSNPDSLANSPVTPFRFERDLGGSGGTGSSTTAPAAASRSFRLPDSDVADSAVVAAAAVSPPRPDFVPKLVLGRLEAERGTEAAGDNQRRPLVNELSLEQILEEQTELPLAKPGGPQLASVMFRKRSFSSTEVGEAAQPPWQQLMKSRLGQADSRPEKSADAAGSSHKGSGHSTAKASGSGEEELPAPLSPVLTRQRSSSSADMVLSPKRQACNSQHILDVLTVAQQVGSKAIIDDRTKAVDMVRQLRISEIHQLRDSMKRVRVARARLSKGSVTHRELRRMATDGGSLLSQIATAKAAAAAAAPAPRTPPARLAHRPSITASESAATTITADSGTPLTRSDVGTRPAPCEREANSDDEGNGGNDETTAAEEQKVRLAEAGVKGVVEEGEGEEETDIDDGEQEEEDDEEEEEVSDQVDSTNLHYVQNFLLRRRNTEHNLFSLTRRLKGSATATSDPALPLQLRRHPSAVVLHEYDDARAKQAKSSSDEEDEDEEEEEEASSDDSD</sequence>
<dbReference type="Gene3D" id="1.10.472.80">
    <property type="entry name" value="Ypt/Rab-GAP domain of gyp1p, domain 3"/>
    <property type="match status" value="1"/>
</dbReference>
<evidence type="ECO:0000313" key="4">
    <source>
        <dbReference type="Proteomes" id="UP000011083"/>
    </source>
</evidence>
<dbReference type="VEuPathDB" id="AmoebaDB:ACA1_063210"/>
<feature type="region of interest" description="Disordered" evidence="1">
    <location>
        <begin position="1246"/>
        <end position="1304"/>
    </location>
</feature>
<dbReference type="RefSeq" id="XP_004339570.1">
    <property type="nucleotide sequence ID" value="XM_004339522.1"/>
</dbReference>
<dbReference type="InterPro" id="IPR000195">
    <property type="entry name" value="Rab-GAP-TBC_dom"/>
</dbReference>
<dbReference type="GO" id="GO:0005096">
    <property type="term" value="F:GTPase activator activity"/>
    <property type="evidence" value="ECO:0007669"/>
    <property type="project" value="TreeGrafter"/>
</dbReference>
<dbReference type="Gene3D" id="1.10.8.270">
    <property type="entry name" value="putative rabgap domain of human tbc1 domain family member 14 like domains"/>
    <property type="match status" value="1"/>
</dbReference>
<dbReference type="InterPro" id="IPR035969">
    <property type="entry name" value="Rab-GAP_TBC_sf"/>
</dbReference>
<feature type="compositionally biased region" description="Polar residues" evidence="1">
    <location>
        <begin position="790"/>
        <end position="811"/>
    </location>
</feature>
<dbReference type="Pfam" id="PF02893">
    <property type="entry name" value="GRAM"/>
    <property type="match status" value="1"/>
</dbReference>